<evidence type="ECO:0000313" key="6">
    <source>
        <dbReference type="Proteomes" id="UP000192578"/>
    </source>
</evidence>
<dbReference type="InterPro" id="IPR023779">
    <property type="entry name" value="Chromodomain_CS"/>
</dbReference>
<feature type="region of interest" description="Disordered" evidence="3">
    <location>
        <begin position="59"/>
        <end position="249"/>
    </location>
</feature>
<dbReference type="PANTHER" id="PTHR46727:SF1">
    <property type="entry name" value="E3 SUMO-PROTEIN LIGASE CBX4"/>
    <property type="match status" value="1"/>
</dbReference>
<evidence type="ECO:0000259" key="4">
    <source>
        <dbReference type="PROSITE" id="PS50013"/>
    </source>
</evidence>
<dbReference type="GO" id="GO:0000122">
    <property type="term" value="P:negative regulation of transcription by RNA polymerase II"/>
    <property type="evidence" value="ECO:0007669"/>
    <property type="project" value="TreeGrafter"/>
</dbReference>
<dbReference type="GO" id="GO:0061665">
    <property type="term" value="F:SUMO ligase activity"/>
    <property type="evidence" value="ECO:0007669"/>
    <property type="project" value="TreeGrafter"/>
</dbReference>
<dbReference type="Pfam" id="PF00385">
    <property type="entry name" value="Chromo"/>
    <property type="match status" value="1"/>
</dbReference>
<comment type="caution">
    <text evidence="5">The sequence shown here is derived from an EMBL/GenBank/DDBJ whole genome shotgun (WGS) entry which is preliminary data.</text>
</comment>
<dbReference type="PROSITE" id="PS00598">
    <property type="entry name" value="CHROMO_1"/>
    <property type="match status" value="1"/>
</dbReference>
<keyword evidence="5" id="KW-0436">Ligase</keyword>
<name>A0A1W0WSM8_HYPEX</name>
<organism evidence="5 6">
    <name type="scientific">Hypsibius exemplaris</name>
    <name type="common">Freshwater tardigrade</name>
    <dbReference type="NCBI Taxonomy" id="2072580"/>
    <lineage>
        <taxon>Eukaryota</taxon>
        <taxon>Metazoa</taxon>
        <taxon>Ecdysozoa</taxon>
        <taxon>Tardigrada</taxon>
        <taxon>Eutardigrada</taxon>
        <taxon>Parachela</taxon>
        <taxon>Hypsibioidea</taxon>
        <taxon>Hypsibiidae</taxon>
        <taxon>Hypsibius</taxon>
    </lineage>
</organism>
<dbReference type="EMBL" id="MTYJ01000052">
    <property type="protein sequence ID" value="OQV18209.1"/>
    <property type="molecule type" value="Genomic_DNA"/>
</dbReference>
<accession>A0A1W0WSM8</accession>
<feature type="domain" description="Chromo" evidence="4">
    <location>
        <begin position="11"/>
        <end position="69"/>
    </location>
</feature>
<dbReference type="CDD" id="cd18627">
    <property type="entry name" value="CD_polycomb_like"/>
    <property type="match status" value="1"/>
</dbReference>
<feature type="compositionally biased region" description="Polar residues" evidence="3">
    <location>
        <begin position="222"/>
        <end position="240"/>
    </location>
</feature>
<evidence type="ECO:0000256" key="1">
    <source>
        <dbReference type="ARBA" id="ARBA00004123"/>
    </source>
</evidence>
<dbReference type="InterPro" id="IPR023780">
    <property type="entry name" value="Chromo_domain"/>
</dbReference>
<sequence length="298" mass="32585">MELSDIGEQVYKCELLKQRRIRNGRVEYLVKWKGWSAQHDTWEPEANILDPGLIIAFNARPKSGRGRKRRQPLPKEEPGPSSAKDHEPTSSSAESEEESEDERIEKHGTATRPPPIAAKKVISSPAVKKDSSSQAVKKDSSPQAVKKDTSSPVSKKDILSSVAKKDISSHVAQKDISSSVASSSKKRTVGKTSLDSEEETGDVEGSVKEKPVKTKVRPSGSLVASPTAASASQPDRTTSAEFEASVDEEEAVGNISTKQFTQVTFEGVTVTFEEFQDAEEFFHGFTEEELRMDPVPAE</sequence>
<feature type="compositionally biased region" description="Basic residues" evidence="3">
    <location>
        <begin position="62"/>
        <end position="72"/>
    </location>
</feature>
<proteinExistence type="predicted"/>
<dbReference type="InterPro" id="IPR043531">
    <property type="entry name" value="CBX4"/>
</dbReference>
<dbReference type="GO" id="GO:0035102">
    <property type="term" value="C:PRC1 complex"/>
    <property type="evidence" value="ECO:0007669"/>
    <property type="project" value="TreeGrafter"/>
</dbReference>
<dbReference type="InterPro" id="IPR000953">
    <property type="entry name" value="Chromo/chromo_shadow_dom"/>
</dbReference>
<feature type="compositionally biased region" description="Basic and acidic residues" evidence="3">
    <location>
        <begin position="127"/>
        <end position="168"/>
    </location>
</feature>
<evidence type="ECO:0000313" key="5">
    <source>
        <dbReference type="EMBL" id="OQV18209.1"/>
    </source>
</evidence>
<comment type="subcellular location">
    <subcellularLocation>
        <location evidence="1">Nucleus</location>
    </subcellularLocation>
</comment>
<reference evidence="6" key="1">
    <citation type="submission" date="2017-01" db="EMBL/GenBank/DDBJ databases">
        <title>Comparative genomics of anhydrobiosis in the tardigrade Hypsibius dujardini.</title>
        <authorList>
            <person name="Yoshida Y."/>
            <person name="Koutsovoulos G."/>
            <person name="Laetsch D."/>
            <person name="Stevens L."/>
            <person name="Kumar S."/>
            <person name="Horikawa D."/>
            <person name="Ishino K."/>
            <person name="Komine S."/>
            <person name="Tomita M."/>
            <person name="Blaxter M."/>
            <person name="Arakawa K."/>
        </authorList>
    </citation>
    <scope>NUCLEOTIDE SEQUENCE [LARGE SCALE GENOMIC DNA]</scope>
    <source>
        <strain evidence="6">Z151</strain>
    </source>
</reference>
<feature type="compositionally biased region" description="Basic and acidic residues" evidence="3">
    <location>
        <begin position="73"/>
        <end position="88"/>
    </location>
</feature>
<dbReference type="GO" id="GO:0016874">
    <property type="term" value="F:ligase activity"/>
    <property type="evidence" value="ECO:0007669"/>
    <property type="project" value="UniProtKB-KW"/>
</dbReference>
<dbReference type="PROSITE" id="PS50013">
    <property type="entry name" value="CHROMO_2"/>
    <property type="match status" value="1"/>
</dbReference>
<dbReference type="Proteomes" id="UP000192578">
    <property type="component" value="Unassembled WGS sequence"/>
</dbReference>
<dbReference type="SUPFAM" id="SSF54160">
    <property type="entry name" value="Chromo domain-like"/>
    <property type="match status" value="1"/>
</dbReference>
<evidence type="ECO:0000256" key="3">
    <source>
        <dbReference type="SAM" id="MobiDB-lite"/>
    </source>
</evidence>
<protein>
    <submittedName>
        <fullName evidence="5">E3 SUMO-protein ligase CBX4</fullName>
    </submittedName>
</protein>
<dbReference type="OrthoDB" id="1918685at2759"/>
<dbReference type="Gene3D" id="2.40.50.40">
    <property type="match status" value="1"/>
</dbReference>
<evidence type="ECO:0000256" key="2">
    <source>
        <dbReference type="ARBA" id="ARBA00023242"/>
    </source>
</evidence>
<dbReference type="SMART" id="SM00298">
    <property type="entry name" value="CHROMO"/>
    <property type="match status" value="1"/>
</dbReference>
<dbReference type="InterPro" id="IPR016197">
    <property type="entry name" value="Chromo-like_dom_sf"/>
</dbReference>
<keyword evidence="2" id="KW-0539">Nucleus</keyword>
<dbReference type="AlphaFoldDB" id="A0A1W0WSM8"/>
<dbReference type="PANTHER" id="PTHR46727">
    <property type="entry name" value="E3 SUMO-PROTEIN LIGASE CBX4"/>
    <property type="match status" value="1"/>
</dbReference>
<dbReference type="GO" id="GO:0032183">
    <property type="term" value="F:SUMO binding"/>
    <property type="evidence" value="ECO:0007669"/>
    <property type="project" value="TreeGrafter"/>
</dbReference>
<gene>
    <name evidence="5" type="ORF">BV898_07798</name>
</gene>
<keyword evidence="6" id="KW-1185">Reference proteome</keyword>
<dbReference type="GO" id="GO:0016925">
    <property type="term" value="P:protein sumoylation"/>
    <property type="evidence" value="ECO:0007669"/>
    <property type="project" value="TreeGrafter"/>
</dbReference>